<feature type="transmembrane region" description="Helical" evidence="5">
    <location>
        <begin position="72"/>
        <end position="90"/>
    </location>
</feature>
<evidence type="ECO:0000259" key="6">
    <source>
        <dbReference type="PROSITE" id="PS50850"/>
    </source>
</evidence>
<evidence type="ECO:0000256" key="4">
    <source>
        <dbReference type="ARBA" id="ARBA00023136"/>
    </source>
</evidence>
<feature type="transmembrane region" description="Helical" evidence="5">
    <location>
        <begin position="295"/>
        <end position="315"/>
    </location>
</feature>
<name>A0AA88YC54_PINIB</name>
<keyword evidence="2 5" id="KW-0812">Transmembrane</keyword>
<dbReference type="CDD" id="cd17317">
    <property type="entry name" value="MFS_SLC22"/>
    <property type="match status" value="1"/>
</dbReference>
<evidence type="ECO:0000256" key="3">
    <source>
        <dbReference type="ARBA" id="ARBA00022989"/>
    </source>
</evidence>
<dbReference type="SUPFAM" id="SSF103473">
    <property type="entry name" value="MFS general substrate transporter"/>
    <property type="match status" value="1"/>
</dbReference>
<reference evidence="7" key="1">
    <citation type="submission" date="2019-08" db="EMBL/GenBank/DDBJ databases">
        <title>The improved chromosome-level genome for the pearl oyster Pinctada fucata martensii using PacBio sequencing and Hi-C.</title>
        <authorList>
            <person name="Zheng Z."/>
        </authorList>
    </citation>
    <scope>NUCLEOTIDE SEQUENCE</scope>
    <source>
        <strain evidence="7">ZZ-2019</strain>
        <tissue evidence="7">Adductor muscle</tissue>
    </source>
</reference>
<feature type="transmembrane region" description="Helical" evidence="5">
    <location>
        <begin position="44"/>
        <end position="63"/>
    </location>
</feature>
<evidence type="ECO:0000313" key="7">
    <source>
        <dbReference type="EMBL" id="KAK3098544.1"/>
    </source>
</evidence>
<dbReference type="Pfam" id="PF00083">
    <property type="entry name" value="Sugar_tr"/>
    <property type="match status" value="1"/>
</dbReference>
<dbReference type="Proteomes" id="UP001186944">
    <property type="component" value="Unassembled WGS sequence"/>
</dbReference>
<dbReference type="GO" id="GO:0016020">
    <property type="term" value="C:membrane"/>
    <property type="evidence" value="ECO:0007669"/>
    <property type="project" value="UniProtKB-SubCell"/>
</dbReference>
<gene>
    <name evidence="7" type="ORF">FSP39_020489</name>
</gene>
<proteinExistence type="predicted"/>
<sequence length="432" mass="47398">MNSTSNITSFTYGCNRWVYDDRVFESTFVTQDNLVCSRKPFRTHAVLAFMAGFTAGALALGIVGDIFGRKKALMVSIVLHIFPNIALTFANDFLLFIALRFLAGSSVGGLLAITFVMSMELVGPSKRMWAGILIELFWAFGCMLLALLAYLIRDWRYLNLAVSVPTVLLLSYAWIVPESARWLITKGRDEEAEDILRKAAKVNKVELPEKLFDYETFDSEKCIPLWKICGTLKLTATSLIIFVNWMVVSMVFYGLGLNVGNLAGDIYINFFLASVAELVGFVLPLVFLNRIGRKPVYVGGILAGGVACILTIFPVLYGSEDQQWGTIFLWILGKIGASTAFATIYLFSAEIFPTILRNSAIGVSSFCARVGGMIAPYITSLGDEVKGDMSKALPLIVFGMAAVGVGILAMFLPETLGRPLPESIEDAVRLGR</sequence>
<comment type="caution">
    <text evidence="7">The sequence shown here is derived from an EMBL/GenBank/DDBJ whole genome shotgun (WGS) entry which is preliminary data.</text>
</comment>
<evidence type="ECO:0000256" key="1">
    <source>
        <dbReference type="ARBA" id="ARBA00004141"/>
    </source>
</evidence>
<dbReference type="PROSITE" id="PS50850">
    <property type="entry name" value="MFS"/>
    <property type="match status" value="1"/>
</dbReference>
<feature type="transmembrane region" description="Helical" evidence="5">
    <location>
        <begin position="129"/>
        <end position="151"/>
    </location>
</feature>
<keyword evidence="8" id="KW-1185">Reference proteome</keyword>
<keyword evidence="3 5" id="KW-1133">Transmembrane helix</keyword>
<feature type="transmembrane region" description="Helical" evidence="5">
    <location>
        <begin position="359"/>
        <end position="380"/>
    </location>
</feature>
<dbReference type="InterPro" id="IPR020846">
    <property type="entry name" value="MFS_dom"/>
</dbReference>
<feature type="transmembrane region" description="Helical" evidence="5">
    <location>
        <begin position="327"/>
        <end position="347"/>
    </location>
</feature>
<feature type="transmembrane region" description="Helical" evidence="5">
    <location>
        <begin position="157"/>
        <end position="176"/>
    </location>
</feature>
<protein>
    <recommendedName>
        <fullName evidence="6">Major facilitator superfamily (MFS) profile domain-containing protein</fullName>
    </recommendedName>
</protein>
<accession>A0AA88YC54</accession>
<dbReference type="AlphaFoldDB" id="A0AA88YC54"/>
<comment type="subcellular location">
    <subcellularLocation>
        <location evidence="1">Membrane</location>
        <topology evidence="1">Multi-pass membrane protein</topology>
    </subcellularLocation>
</comment>
<dbReference type="Gene3D" id="1.20.1250.20">
    <property type="entry name" value="MFS general substrate transporter like domains"/>
    <property type="match status" value="1"/>
</dbReference>
<feature type="transmembrane region" description="Helical" evidence="5">
    <location>
        <begin position="392"/>
        <end position="412"/>
    </location>
</feature>
<evidence type="ECO:0000256" key="5">
    <source>
        <dbReference type="SAM" id="Phobius"/>
    </source>
</evidence>
<keyword evidence="4 5" id="KW-0472">Membrane</keyword>
<dbReference type="InterPro" id="IPR005828">
    <property type="entry name" value="MFS_sugar_transport-like"/>
</dbReference>
<feature type="transmembrane region" description="Helical" evidence="5">
    <location>
        <begin position="234"/>
        <end position="255"/>
    </location>
</feature>
<evidence type="ECO:0000256" key="2">
    <source>
        <dbReference type="ARBA" id="ARBA00022692"/>
    </source>
</evidence>
<organism evidence="7 8">
    <name type="scientific">Pinctada imbricata</name>
    <name type="common">Atlantic pearl-oyster</name>
    <name type="synonym">Pinctada martensii</name>
    <dbReference type="NCBI Taxonomy" id="66713"/>
    <lineage>
        <taxon>Eukaryota</taxon>
        <taxon>Metazoa</taxon>
        <taxon>Spiralia</taxon>
        <taxon>Lophotrochozoa</taxon>
        <taxon>Mollusca</taxon>
        <taxon>Bivalvia</taxon>
        <taxon>Autobranchia</taxon>
        <taxon>Pteriomorphia</taxon>
        <taxon>Pterioida</taxon>
        <taxon>Pterioidea</taxon>
        <taxon>Pteriidae</taxon>
        <taxon>Pinctada</taxon>
    </lineage>
</organism>
<feature type="transmembrane region" description="Helical" evidence="5">
    <location>
        <begin position="267"/>
        <end position="288"/>
    </location>
</feature>
<dbReference type="EMBL" id="VSWD01000007">
    <property type="protein sequence ID" value="KAK3098544.1"/>
    <property type="molecule type" value="Genomic_DNA"/>
</dbReference>
<evidence type="ECO:0000313" key="8">
    <source>
        <dbReference type="Proteomes" id="UP001186944"/>
    </source>
</evidence>
<dbReference type="GO" id="GO:0022857">
    <property type="term" value="F:transmembrane transporter activity"/>
    <property type="evidence" value="ECO:0007669"/>
    <property type="project" value="InterPro"/>
</dbReference>
<dbReference type="PANTHER" id="PTHR24064">
    <property type="entry name" value="SOLUTE CARRIER FAMILY 22 MEMBER"/>
    <property type="match status" value="1"/>
</dbReference>
<feature type="transmembrane region" description="Helical" evidence="5">
    <location>
        <begin position="96"/>
        <end position="117"/>
    </location>
</feature>
<feature type="domain" description="Major facilitator superfamily (MFS) profile" evidence="6">
    <location>
        <begin position="1"/>
        <end position="416"/>
    </location>
</feature>
<dbReference type="InterPro" id="IPR036259">
    <property type="entry name" value="MFS_trans_sf"/>
</dbReference>